<organism evidence="1 2">
    <name type="scientific">Physocladia obscura</name>
    <dbReference type="NCBI Taxonomy" id="109957"/>
    <lineage>
        <taxon>Eukaryota</taxon>
        <taxon>Fungi</taxon>
        <taxon>Fungi incertae sedis</taxon>
        <taxon>Chytridiomycota</taxon>
        <taxon>Chytridiomycota incertae sedis</taxon>
        <taxon>Chytridiomycetes</taxon>
        <taxon>Chytridiales</taxon>
        <taxon>Chytriomycetaceae</taxon>
        <taxon>Physocladia</taxon>
    </lineage>
</organism>
<sequence length="54" mass="6174">MDPALQAELKDVYCHIDRNEHKGGADARINDMEAMPCMCKWDPGLYLDTLTITY</sequence>
<protein>
    <submittedName>
        <fullName evidence="1">Uncharacterized protein</fullName>
    </submittedName>
</protein>
<gene>
    <name evidence="1" type="ORF">HK100_001124</name>
</gene>
<name>A0AAD5T8E6_9FUNG</name>
<evidence type="ECO:0000313" key="1">
    <source>
        <dbReference type="EMBL" id="KAJ3136997.1"/>
    </source>
</evidence>
<comment type="caution">
    <text evidence="1">The sequence shown here is derived from an EMBL/GenBank/DDBJ whole genome shotgun (WGS) entry which is preliminary data.</text>
</comment>
<accession>A0AAD5T8E6</accession>
<dbReference type="AlphaFoldDB" id="A0AAD5T8E6"/>
<reference evidence="1" key="1">
    <citation type="submission" date="2020-05" db="EMBL/GenBank/DDBJ databases">
        <title>Phylogenomic resolution of chytrid fungi.</title>
        <authorList>
            <person name="Stajich J.E."/>
            <person name="Amses K."/>
            <person name="Simmons R."/>
            <person name="Seto K."/>
            <person name="Myers J."/>
            <person name="Bonds A."/>
            <person name="Quandt C.A."/>
            <person name="Barry K."/>
            <person name="Liu P."/>
            <person name="Grigoriev I."/>
            <person name="Longcore J.E."/>
            <person name="James T.Y."/>
        </authorList>
    </citation>
    <scope>NUCLEOTIDE SEQUENCE</scope>
    <source>
        <strain evidence="1">JEL0513</strain>
    </source>
</reference>
<proteinExistence type="predicted"/>
<dbReference type="EMBL" id="JADGJH010000124">
    <property type="protein sequence ID" value="KAJ3136997.1"/>
    <property type="molecule type" value="Genomic_DNA"/>
</dbReference>
<dbReference type="Proteomes" id="UP001211907">
    <property type="component" value="Unassembled WGS sequence"/>
</dbReference>
<keyword evidence="2" id="KW-1185">Reference proteome</keyword>
<evidence type="ECO:0000313" key="2">
    <source>
        <dbReference type="Proteomes" id="UP001211907"/>
    </source>
</evidence>